<dbReference type="Gene3D" id="1.10.510.10">
    <property type="entry name" value="Transferase(Phosphotransferase) domain 1"/>
    <property type="match status" value="1"/>
</dbReference>
<evidence type="ECO:0000256" key="5">
    <source>
        <dbReference type="ARBA" id="ARBA00022679"/>
    </source>
</evidence>
<dbReference type="FunFam" id="3.30.200.20:FF:000103">
    <property type="entry name" value="Protein kinase C"/>
    <property type="match status" value="1"/>
</dbReference>
<dbReference type="Pfam" id="PF00069">
    <property type="entry name" value="Pkinase"/>
    <property type="match status" value="1"/>
</dbReference>
<evidence type="ECO:0000256" key="7">
    <source>
        <dbReference type="ARBA" id="ARBA00022741"/>
    </source>
</evidence>
<keyword evidence="16" id="KW-1185">Reference proteome</keyword>
<dbReference type="InterPro" id="IPR011009">
    <property type="entry name" value="Kinase-like_dom_sf"/>
</dbReference>
<dbReference type="InterPro" id="IPR008271">
    <property type="entry name" value="Ser/Thr_kinase_AS"/>
</dbReference>
<evidence type="ECO:0000256" key="12">
    <source>
        <dbReference type="PROSITE-ProRule" id="PRU10141"/>
    </source>
</evidence>
<evidence type="ECO:0000256" key="6">
    <source>
        <dbReference type="ARBA" id="ARBA00022737"/>
    </source>
</evidence>
<dbReference type="InterPro" id="IPR000961">
    <property type="entry name" value="AGC-kinase_C"/>
</dbReference>
<evidence type="ECO:0000256" key="2">
    <source>
        <dbReference type="ARBA" id="ARBA00012513"/>
    </source>
</evidence>
<dbReference type="GO" id="GO:0005524">
    <property type="term" value="F:ATP binding"/>
    <property type="evidence" value="ECO:0007669"/>
    <property type="project" value="UniProtKB-UniRule"/>
</dbReference>
<dbReference type="InParanoid" id="A0A2J7Q6I4"/>
<dbReference type="AlphaFoldDB" id="A0A2J7Q6I4"/>
<proteinExistence type="predicted"/>
<dbReference type="SUPFAM" id="SSF56112">
    <property type="entry name" value="Protein kinase-like (PK-like)"/>
    <property type="match status" value="1"/>
</dbReference>
<evidence type="ECO:0000313" key="16">
    <source>
        <dbReference type="Proteomes" id="UP000235965"/>
    </source>
</evidence>
<keyword evidence="4" id="KW-0597">Phosphoprotein</keyword>
<evidence type="ECO:0000256" key="1">
    <source>
        <dbReference type="ARBA" id="ARBA00001946"/>
    </source>
</evidence>
<evidence type="ECO:0000259" key="13">
    <source>
        <dbReference type="PROSITE" id="PS50011"/>
    </source>
</evidence>
<name>A0A2J7Q6I4_9NEOP</name>
<sequence length="511" mass="58891">MNLRSAELAEIIQDLGDEIWKEMITLRRIMVQLNSLFMQFKKDIEENDRIVNEVKEKLNIQKQEATEDGVENIATSTYGVDISQFDLLKLLGTGGFGTVFLVRKKGGADDDRLYAMKVLKKKLIIQEQYVDCAMTERRVLEAVRHYPFITTLHYAFQTDSKLYLVLDYMSGGDLWMISGGRKFTEDEVRIYIGETILALEHLHKLGIIHRDVKLENILIDLDGHAVLSDFGLSRMLNPYEEAQADSPCGTLCYMAPEVIETSADGHDRAVDWWSLGIVTYELLTGKLPFEYQSDSETDDILVSQILTEEPYIPDYFSSDAADFVSKLLIKDPRKRLGGGKDDAKELKRHPFFKGMNWSDLVQKKIPAPSVARKTNKLDVSRDHDECTETVPADLPVTLPPNCDEIFRGYSYALPSVCCSEYVVEALRGADHPPKESYRMCKIQKNRSERRSSWRREVTVWFRQQPKEFYAAGFQGLVKRWDKCLNVQGDYVEKQKHFSNQYSYLFKFYIHL</sequence>
<dbReference type="Proteomes" id="UP000235965">
    <property type="component" value="Unassembled WGS sequence"/>
</dbReference>
<comment type="catalytic activity">
    <reaction evidence="10">
        <text>L-threonyl-[protein] + ATP = O-phospho-L-threonyl-[protein] + ADP + H(+)</text>
        <dbReference type="Rhea" id="RHEA:46608"/>
        <dbReference type="Rhea" id="RHEA-COMP:11060"/>
        <dbReference type="Rhea" id="RHEA-COMP:11605"/>
        <dbReference type="ChEBI" id="CHEBI:15378"/>
        <dbReference type="ChEBI" id="CHEBI:30013"/>
        <dbReference type="ChEBI" id="CHEBI:30616"/>
        <dbReference type="ChEBI" id="CHEBI:61977"/>
        <dbReference type="ChEBI" id="CHEBI:456216"/>
        <dbReference type="EC" id="2.7.11.1"/>
    </reaction>
</comment>
<dbReference type="STRING" id="105785.A0A2J7Q6I4"/>
<keyword evidence="5" id="KW-0808">Transferase</keyword>
<feature type="domain" description="AGC-kinase C-terminal" evidence="14">
    <location>
        <begin position="353"/>
        <end position="421"/>
    </location>
</feature>
<evidence type="ECO:0000313" key="15">
    <source>
        <dbReference type="EMBL" id="PNF24197.1"/>
    </source>
</evidence>
<dbReference type="InterPro" id="IPR017441">
    <property type="entry name" value="Protein_kinase_ATP_BS"/>
</dbReference>
<evidence type="ECO:0000256" key="9">
    <source>
        <dbReference type="ARBA" id="ARBA00022840"/>
    </source>
</evidence>
<keyword evidence="3" id="KW-0723">Serine/threonine-protein kinase</keyword>
<dbReference type="GO" id="GO:0004674">
    <property type="term" value="F:protein serine/threonine kinase activity"/>
    <property type="evidence" value="ECO:0007669"/>
    <property type="project" value="UniProtKB-KW"/>
</dbReference>
<dbReference type="SMART" id="SM00220">
    <property type="entry name" value="S_TKc"/>
    <property type="match status" value="1"/>
</dbReference>
<dbReference type="PROSITE" id="PS51285">
    <property type="entry name" value="AGC_KINASE_CTER"/>
    <property type="match status" value="1"/>
</dbReference>
<evidence type="ECO:0000256" key="8">
    <source>
        <dbReference type="ARBA" id="ARBA00022777"/>
    </source>
</evidence>
<dbReference type="InterPro" id="IPR000719">
    <property type="entry name" value="Prot_kinase_dom"/>
</dbReference>
<dbReference type="PROSITE" id="PS00108">
    <property type="entry name" value="PROTEIN_KINASE_ST"/>
    <property type="match status" value="1"/>
</dbReference>
<comment type="cofactor">
    <cofactor evidence="1">
        <name>Mg(2+)</name>
        <dbReference type="ChEBI" id="CHEBI:18420"/>
    </cofactor>
</comment>
<dbReference type="Gene3D" id="3.30.200.20">
    <property type="entry name" value="Phosphorylase Kinase, domain 1"/>
    <property type="match status" value="1"/>
</dbReference>
<gene>
    <name evidence="15" type="ORF">B7P43_G16281</name>
</gene>
<dbReference type="FunFam" id="1.10.510.10:FF:000109">
    <property type="entry name" value="Ribosomal protein S6 kinase"/>
    <property type="match status" value="1"/>
</dbReference>
<dbReference type="PANTHER" id="PTHR24351">
    <property type="entry name" value="RIBOSOMAL PROTEIN S6 KINASE"/>
    <property type="match status" value="1"/>
</dbReference>
<comment type="caution">
    <text evidence="15">The sequence shown here is derived from an EMBL/GenBank/DDBJ whole genome shotgun (WGS) entry which is preliminary data.</text>
</comment>
<dbReference type="PROSITE" id="PS50011">
    <property type="entry name" value="PROTEIN_KINASE_DOM"/>
    <property type="match status" value="1"/>
</dbReference>
<keyword evidence="9 12" id="KW-0067">ATP-binding</keyword>
<dbReference type="OrthoDB" id="6764942at2759"/>
<evidence type="ECO:0000256" key="3">
    <source>
        <dbReference type="ARBA" id="ARBA00022527"/>
    </source>
</evidence>
<dbReference type="EC" id="2.7.11.1" evidence="2"/>
<feature type="binding site" evidence="12">
    <location>
        <position position="117"/>
    </location>
    <ligand>
        <name>ATP</name>
        <dbReference type="ChEBI" id="CHEBI:30616"/>
    </ligand>
</feature>
<feature type="domain" description="Protein kinase" evidence="13">
    <location>
        <begin position="85"/>
        <end position="352"/>
    </location>
</feature>
<dbReference type="PROSITE" id="PS00107">
    <property type="entry name" value="PROTEIN_KINASE_ATP"/>
    <property type="match status" value="1"/>
</dbReference>
<evidence type="ECO:0000256" key="11">
    <source>
        <dbReference type="ARBA" id="ARBA00048679"/>
    </source>
</evidence>
<keyword evidence="8" id="KW-0418">Kinase</keyword>
<comment type="catalytic activity">
    <reaction evidence="11">
        <text>L-seryl-[protein] + ATP = O-phospho-L-seryl-[protein] + ADP + H(+)</text>
        <dbReference type="Rhea" id="RHEA:17989"/>
        <dbReference type="Rhea" id="RHEA-COMP:9863"/>
        <dbReference type="Rhea" id="RHEA-COMP:11604"/>
        <dbReference type="ChEBI" id="CHEBI:15378"/>
        <dbReference type="ChEBI" id="CHEBI:29999"/>
        <dbReference type="ChEBI" id="CHEBI:30616"/>
        <dbReference type="ChEBI" id="CHEBI:83421"/>
        <dbReference type="ChEBI" id="CHEBI:456216"/>
        <dbReference type="EC" id="2.7.11.1"/>
    </reaction>
</comment>
<evidence type="ECO:0000256" key="10">
    <source>
        <dbReference type="ARBA" id="ARBA00047899"/>
    </source>
</evidence>
<evidence type="ECO:0000256" key="4">
    <source>
        <dbReference type="ARBA" id="ARBA00022553"/>
    </source>
</evidence>
<organism evidence="15 16">
    <name type="scientific">Cryptotermes secundus</name>
    <dbReference type="NCBI Taxonomy" id="105785"/>
    <lineage>
        <taxon>Eukaryota</taxon>
        <taxon>Metazoa</taxon>
        <taxon>Ecdysozoa</taxon>
        <taxon>Arthropoda</taxon>
        <taxon>Hexapoda</taxon>
        <taxon>Insecta</taxon>
        <taxon>Pterygota</taxon>
        <taxon>Neoptera</taxon>
        <taxon>Polyneoptera</taxon>
        <taxon>Dictyoptera</taxon>
        <taxon>Blattodea</taxon>
        <taxon>Blattoidea</taxon>
        <taxon>Termitoidae</taxon>
        <taxon>Kalotermitidae</taxon>
        <taxon>Cryptotermitinae</taxon>
        <taxon>Cryptotermes</taxon>
    </lineage>
</organism>
<dbReference type="EMBL" id="NEVH01017472">
    <property type="protein sequence ID" value="PNF24197.1"/>
    <property type="molecule type" value="Genomic_DNA"/>
</dbReference>
<evidence type="ECO:0000259" key="14">
    <source>
        <dbReference type="PROSITE" id="PS51285"/>
    </source>
</evidence>
<keyword evidence="7 12" id="KW-0547">Nucleotide-binding</keyword>
<accession>A0A2J7Q6I4</accession>
<protein>
    <recommendedName>
        <fullName evidence="2">non-specific serine/threonine protein kinase</fullName>
        <ecNumber evidence="2">2.7.11.1</ecNumber>
    </recommendedName>
</protein>
<reference evidence="15 16" key="1">
    <citation type="submission" date="2017-12" db="EMBL/GenBank/DDBJ databases">
        <title>Hemimetabolous genomes reveal molecular basis of termite eusociality.</title>
        <authorList>
            <person name="Harrison M.C."/>
            <person name="Jongepier E."/>
            <person name="Robertson H.M."/>
            <person name="Arning N."/>
            <person name="Bitard-Feildel T."/>
            <person name="Chao H."/>
            <person name="Childers C.P."/>
            <person name="Dinh H."/>
            <person name="Doddapaneni H."/>
            <person name="Dugan S."/>
            <person name="Gowin J."/>
            <person name="Greiner C."/>
            <person name="Han Y."/>
            <person name="Hu H."/>
            <person name="Hughes D.S.T."/>
            <person name="Huylmans A.-K."/>
            <person name="Kemena C."/>
            <person name="Kremer L.P.M."/>
            <person name="Lee S.L."/>
            <person name="Lopez-Ezquerra A."/>
            <person name="Mallet L."/>
            <person name="Monroy-Kuhn J.M."/>
            <person name="Moser A."/>
            <person name="Murali S.C."/>
            <person name="Muzny D.M."/>
            <person name="Otani S."/>
            <person name="Piulachs M.-D."/>
            <person name="Poelchau M."/>
            <person name="Qu J."/>
            <person name="Schaub F."/>
            <person name="Wada-Katsumata A."/>
            <person name="Worley K.C."/>
            <person name="Xie Q."/>
            <person name="Ylla G."/>
            <person name="Poulsen M."/>
            <person name="Gibbs R.A."/>
            <person name="Schal C."/>
            <person name="Richards S."/>
            <person name="Belles X."/>
            <person name="Korb J."/>
            <person name="Bornberg-Bauer E."/>
        </authorList>
    </citation>
    <scope>NUCLEOTIDE SEQUENCE [LARGE SCALE GENOMIC DNA]</scope>
    <source>
        <tissue evidence="15">Whole body</tissue>
    </source>
</reference>
<keyword evidence="6" id="KW-0677">Repeat</keyword>